<dbReference type="EMBL" id="AWWV01013236">
    <property type="protein sequence ID" value="OMO62501.1"/>
    <property type="molecule type" value="Genomic_DNA"/>
</dbReference>
<name>A0A1R3GWV3_COCAP</name>
<evidence type="ECO:0000313" key="3">
    <source>
        <dbReference type="EMBL" id="OMO62501.1"/>
    </source>
</evidence>
<dbReference type="InterPro" id="IPR006566">
    <property type="entry name" value="FBD"/>
</dbReference>
<dbReference type="STRING" id="210143.A0A1R3GWV3"/>
<dbReference type="Proteomes" id="UP000188268">
    <property type="component" value="Unassembled WGS sequence"/>
</dbReference>
<proteinExistence type="predicted"/>
<dbReference type="Pfam" id="PF08387">
    <property type="entry name" value="FBD"/>
    <property type="match status" value="1"/>
</dbReference>
<evidence type="ECO:0000313" key="4">
    <source>
        <dbReference type="Proteomes" id="UP000188268"/>
    </source>
</evidence>
<organism evidence="3 4">
    <name type="scientific">Corchorus capsularis</name>
    <name type="common">Jute</name>
    <dbReference type="NCBI Taxonomy" id="210143"/>
    <lineage>
        <taxon>Eukaryota</taxon>
        <taxon>Viridiplantae</taxon>
        <taxon>Streptophyta</taxon>
        <taxon>Embryophyta</taxon>
        <taxon>Tracheophyta</taxon>
        <taxon>Spermatophyta</taxon>
        <taxon>Magnoliopsida</taxon>
        <taxon>eudicotyledons</taxon>
        <taxon>Gunneridae</taxon>
        <taxon>Pentapetalae</taxon>
        <taxon>rosids</taxon>
        <taxon>malvids</taxon>
        <taxon>Malvales</taxon>
        <taxon>Malvaceae</taxon>
        <taxon>Grewioideae</taxon>
        <taxon>Apeibeae</taxon>
        <taxon>Corchorus</taxon>
    </lineage>
</organism>
<feature type="domain" description="FBD" evidence="2">
    <location>
        <begin position="243"/>
        <end position="328"/>
    </location>
</feature>
<sequence>MEEDEERGSSIESFDEDEEGGINSNSVSEEEEENEEKRRRRFSTSDEEEEEKRNPNTKRSNPTESATYQTQSFTTFCRWSQRKMLLGLFFCRRDGDIYGPLFPTSSSVAQMIAIVGAMNILFGWDPSPLECQDMVRELLKKVNHAKQLTLGPACVKVLSLLELKGLPSPLSNQNRKCLTVTTGFVKLDLLGVASLLSSFPYLEKLVIMVEYSKEDKWIDRDDRRNLFGTEQENFWAAKEGSFECLLGCLKTVEIVGIKPMRWRSSSMDDEFAGLFEFAKFILRSARVLERMLLVPKEFSKEEMLHLYDVAQKLLKFPRSSPHAIVLLPDVDLCFLYNFFG</sequence>
<dbReference type="InterPro" id="IPR050232">
    <property type="entry name" value="FBL13/AtMIF1-like"/>
</dbReference>
<keyword evidence="4" id="KW-1185">Reference proteome</keyword>
<evidence type="ECO:0000259" key="2">
    <source>
        <dbReference type="SMART" id="SM00579"/>
    </source>
</evidence>
<accession>A0A1R3GWV3</accession>
<comment type="caution">
    <text evidence="3">The sequence shown here is derived from an EMBL/GenBank/DDBJ whole genome shotgun (WGS) entry which is preliminary data.</text>
</comment>
<feature type="compositionally biased region" description="Polar residues" evidence="1">
    <location>
        <begin position="57"/>
        <end position="67"/>
    </location>
</feature>
<reference evidence="3 4" key="1">
    <citation type="submission" date="2013-09" db="EMBL/GenBank/DDBJ databases">
        <title>Corchorus capsularis genome sequencing.</title>
        <authorList>
            <person name="Alam M."/>
            <person name="Haque M.S."/>
            <person name="Islam M.S."/>
            <person name="Emdad E.M."/>
            <person name="Islam M.M."/>
            <person name="Ahmed B."/>
            <person name="Halim A."/>
            <person name="Hossen Q.M.M."/>
            <person name="Hossain M.Z."/>
            <person name="Ahmed R."/>
            <person name="Khan M.M."/>
            <person name="Islam R."/>
            <person name="Rashid M.M."/>
            <person name="Khan S.A."/>
            <person name="Rahman M.S."/>
            <person name="Alam M."/>
        </authorList>
    </citation>
    <scope>NUCLEOTIDE SEQUENCE [LARGE SCALE GENOMIC DNA]</scope>
    <source>
        <strain evidence="4">cv. CVL-1</strain>
        <tissue evidence="3">Whole seedling</tissue>
    </source>
</reference>
<feature type="region of interest" description="Disordered" evidence="1">
    <location>
        <begin position="1"/>
        <end position="67"/>
    </location>
</feature>
<gene>
    <name evidence="3" type="ORF">CCACVL1_22790</name>
</gene>
<dbReference type="Gramene" id="OMO62501">
    <property type="protein sequence ID" value="OMO62501"/>
    <property type="gene ID" value="CCACVL1_22790"/>
</dbReference>
<evidence type="ECO:0000256" key="1">
    <source>
        <dbReference type="SAM" id="MobiDB-lite"/>
    </source>
</evidence>
<dbReference type="AlphaFoldDB" id="A0A1R3GWV3"/>
<protein>
    <submittedName>
        <fullName evidence="3">F-box/LRR-repeat protein</fullName>
    </submittedName>
</protein>
<dbReference type="SMART" id="SM00579">
    <property type="entry name" value="FBD"/>
    <property type="match status" value="1"/>
</dbReference>
<dbReference type="PANTHER" id="PTHR31900:SF32">
    <property type="entry name" value="F-BOX_RNI_FBD-LIKE DOMAIN PROTEIN"/>
    <property type="match status" value="1"/>
</dbReference>
<dbReference type="PANTHER" id="PTHR31900">
    <property type="entry name" value="F-BOX/RNI SUPERFAMILY PROTEIN-RELATED"/>
    <property type="match status" value="1"/>
</dbReference>
<dbReference type="OrthoDB" id="1939276at2759"/>